<name>A0AAE0L1T6_9CHLO</name>
<keyword evidence="3" id="KW-1185">Reference proteome</keyword>
<sequence>MATPPTFEATLPIRTRTLFAARENLYKEICERYFNDLMDCKLEDFCVATFLDPRYKHFGFKYLTRWARGTIRTAEKAVGWAKAVWDQDWKSKVVEEESIALAPTAKSRKVERASVDNDEDEIAEVAPGAEPVGANPEAPTASDDFSKRTLHCLSLPVK</sequence>
<dbReference type="EMBL" id="LGRX02011595">
    <property type="protein sequence ID" value="KAK3268772.1"/>
    <property type="molecule type" value="Genomic_DNA"/>
</dbReference>
<evidence type="ECO:0000313" key="3">
    <source>
        <dbReference type="Proteomes" id="UP001190700"/>
    </source>
</evidence>
<accession>A0AAE0L1T6</accession>
<gene>
    <name evidence="2" type="ORF">CYMTET_22744</name>
</gene>
<proteinExistence type="predicted"/>
<evidence type="ECO:0000256" key="1">
    <source>
        <dbReference type="SAM" id="MobiDB-lite"/>
    </source>
</evidence>
<feature type="region of interest" description="Disordered" evidence="1">
    <location>
        <begin position="110"/>
        <end position="145"/>
    </location>
</feature>
<organism evidence="2 3">
    <name type="scientific">Cymbomonas tetramitiformis</name>
    <dbReference type="NCBI Taxonomy" id="36881"/>
    <lineage>
        <taxon>Eukaryota</taxon>
        <taxon>Viridiplantae</taxon>
        <taxon>Chlorophyta</taxon>
        <taxon>Pyramimonadophyceae</taxon>
        <taxon>Pyramimonadales</taxon>
        <taxon>Pyramimonadaceae</taxon>
        <taxon>Cymbomonas</taxon>
    </lineage>
</organism>
<dbReference type="AlphaFoldDB" id="A0AAE0L1T6"/>
<reference evidence="2 3" key="1">
    <citation type="journal article" date="2015" name="Genome Biol. Evol.">
        <title>Comparative Genomics of a Bacterivorous Green Alga Reveals Evolutionary Causalities and Consequences of Phago-Mixotrophic Mode of Nutrition.</title>
        <authorList>
            <person name="Burns J.A."/>
            <person name="Paasch A."/>
            <person name="Narechania A."/>
            <person name="Kim E."/>
        </authorList>
    </citation>
    <scope>NUCLEOTIDE SEQUENCE [LARGE SCALE GENOMIC DNA]</scope>
    <source>
        <strain evidence="2 3">PLY_AMNH</strain>
    </source>
</reference>
<dbReference type="Proteomes" id="UP001190700">
    <property type="component" value="Unassembled WGS sequence"/>
</dbReference>
<evidence type="ECO:0000313" key="2">
    <source>
        <dbReference type="EMBL" id="KAK3268772.1"/>
    </source>
</evidence>
<protein>
    <submittedName>
        <fullName evidence="2">Uncharacterized protein</fullName>
    </submittedName>
</protein>
<comment type="caution">
    <text evidence="2">The sequence shown here is derived from an EMBL/GenBank/DDBJ whole genome shotgun (WGS) entry which is preliminary data.</text>
</comment>